<reference evidence="5 6" key="1">
    <citation type="submission" date="2018-01" db="EMBL/GenBank/DDBJ databases">
        <title>Draft genome sequences of clinical isolates and type strains of oral Veillonella including Veillonella infantum sp., nov.</title>
        <authorList>
            <person name="Mashima I."/>
            <person name="Liao Y.-C."/>
            <person name="Sabharwal A."/>
            <person name="Haase E.M."/>
            <person name="Nakazawa F."/>
            <person name="Scannapieco F.A."/>
        </authorList>
    </citation>
    <scope>NUCLEOTIDE SEQUENCE [LARGE SCALE GENOMIC DNA]</scope>
    <source>
        <strain evidence="5 6">JCM 15641</strain>
    </source>
</reference>
<feature type="domain" description="4Fe-4S ferredoxin-type" evidence="4">
    <location>
        <begin position="30"/>
        <end position="60"/>
    </location>
</feature>
<dbReference type="SUPFAM" id="SSF54862">
    <property type="entry name" value="4Fe-4S ferredoxins"/>
    <property type="match status" value="1"/>
</dbReference>
<dbReference type="RefSeq" id="WP_105090423.1">
    <property type="nucleotide sequence ID" value="NZ_PPDB01000001.1"/>
</dbReference>
<evidence type="ECO:0000313" key="6">
    <source>
        <dbReference type="Proteomes" id="UP000237916"/>
    </source>
</evidence>
<dbReference type="OrthoDB" id="9803397at2"/>
<dbReference type="EMBL" id="PPDB01000001">
    <property type="protein sequence ID" value="PQL20968.1"/>
    <property type="molecule type" value="Genomic_DNA"/>
</dbReference>
<dbReference type="InterPro" id="IPR017900">
    <property type="entry name" value="4Fe4S_Fe_S_CS"/>
</dbReference>
<dbReference type="Proteomes" id="UP000237916">
    <property type="component" value="Unassembled WGS sequence"/>
</dbReference>
<evidence type="ECO:0000256" key="2">
    <source>
        <dbReference type="ARBA" id="ARBA00023004"/>
    </source>
</evidence>
<sequence length="78" mass="8319">MGKIKFHIDDTCVKCGACAVDCPVQCITEGAVKFIIGKGCISCGDCYSICPVGAVKMVKSDSVKMVRLKEDAKEDGRD</sequence>
<evidence type="ECO:0000313" key="5">
    <source>
        <dbReference type="EMBL" id="PQL20968.1"/>
    </source>
</evidence>
<proteinExistence type="predicted"/>
<dbReference type="PROSITE" id="PS51379">
    <property type="entry name" value="4FE4S_FER_2"/>
    <property type="match status" value="2"/>
</dbReference>
<dbReference type="Pfam" id="PF13187">
    <property type="entry name" value="Fer4_9"/>
    <property type="match status" value="1"/>
</dbReference>
<keyword evidence="3" id="KW-0411">Iron-sulfur</keyword>
<accession>A0A2S7ZCF9</accession>
<comment type="caution">
    <text evidence="5">The sequence shown here is derived from an EMBL/GenBank/DDBJ whole genome shotgun (WGS) entry which is preliminary data.</text>
</comment>
<protein>
    <submittedName>
        <fullName evidence="5">Ferredoxin</fullName>
    </submittedName>
</protein>
<organism evidence="5 6">
    <name type="scientific">Veillonella denticariosi JCM 15641</name>
    <dbReference type="NCBI Taxonomy" id="1298594"/>
    <lineage>
        <taxon>Bacteria</taxon>
        <taxon>Bacillati</taxon>
        <taxon>Bacillota</taxon>
        <taxon>Negativicutes</taxon>
        <taxon>Veillonellales</taxon>
        <taxon>Veillonellaceae</taxon>
        <taxon>Veillonella</taxon>
    </lineage>
</organism>
<evidence type="ECO:0000256" key="1">
    <source>
        <dbReference type="ARBA" id="ARBA00022723"/>
    </source>
</evidence>
<keyword evidence="6" id="KW-1185">Reference proteome</keyword>
<evidence type="ECO:0000259" key="4">
    <source>
        <dbReference type="PROSITE" id="PS51379"/>
    </source>
</evidence>
<evidence type="ECO:0000256" key="3">
    <source>
        <dbReference type="ARBA" id="ARBA00023014"/>
    </source>
</evidence>
<name>A0A2S7ZCF9_9FIRM</name>
<dbReference type="Gene3D" id="3.30.70.20">
    <property type="match status" value="1"/>
</dbReference>
<dbReference type="AlphaFoldDB" id="A0A2S7ZCF9"/>
<dbReference type="PROSITE" id="PS00198">
    <property type="entry name" value="4FE4S_FER_1"/>
    <property type="match status" value="1"/>
</dbReference>
<feature type="domain" description="4Fe-4S ferredoxin-type" evidence="4">
    <location>
        <begin position="2"/>
        <end position="28"/>
    </location>
</feature>
<dbReference type="STRING" id="1298594.GCA_001312465_01372"/>
<dbReference type="InterPro" id="IPR017896">
    <property type="entry name" value="4Fe4S_Fe-S-bd"/>
</dbReference>
<keyword evidence="2" id="KW-0408">Iron</keyword>
<gene>
    <name evidence="5" type="ORF">VEHSUH05_00635</name>
</gene>
<dbReference type="GO" id="GO:0051536">
    <property type="term" value="F:iron-sulfur cluster binding"/>
    <property type="evidence" value="ECO:0007669"/>
    <property type="project" value="UniProtKB-KW"/>
</dbReference>
<keyword evidence="1" id="KW-0479">Metal-binding</keyword>
<dbReference type="GO" id="GO:0046872">
    <property type="term" value="F:metal ion binding"/>
    <property type="evidence" value="ECO:0007669"/>
    <property type="project" value="UniProtKB-KW"/>
</dbReference>